<evidence type="ECO:0000256" key="9">
    <source>
        <dbReference type="ARBA" id="ARBA00022842"/>
    </source>
</evidence>
<evidence type="ECO:0000256" key="4">
    <source>
        <dbReference type="ARBA" id="ARBA00010941"/>
    </source>
</evidence>
<dbReference type="InterPro" id="IPR000146">
    <property type="entry name" value="FBPase_class-1"/>
</dbReference>
<comment type="cofactor">
    <cofactor evidence="2">
        <name>Mg(2+)</name>
        <dbReference type="ChEBI" id="CHEBI:18420"/>
    </cofactor>
</comment>
<keyword evidence="7" id="KW-0479">Metal-binding</keyword>
<dbReference type="GO" id="GO:0006000">
    <property type="term" value="P:fructose metabolic process"/>
    <property type="evidence" value="ECO:0007669"/>
    <property type="project" value="TreeGrafter"/>
</dbReference>
<dbReference type="GO" id="GO:0005986">
    <property type="term" value="P:sucrose biosynthetic process"/>
    <property type="evidence" value="ECO:0007669"/>
    <property type="project" value="TreeGrafter"/>
</dbReference>
<evidence type="ECO:0000313" key="16">
    <source>
        <dbReference type="EMBL" id="GAX10894.1"/>
    </source>
</evidence>
<gene>
    <name evidence="16" type="ORF">FisN_4Hh155</name>
</gene>
<proteinExistence type="inferred from homology"/>
<dbReference type="GO" id="GO:0042132">
    <property type="term" value="F:fructose 1,6-bisphosphate 1-phosphatase activity"/>
    <property type="evidence" value="ECO:0007669"/>
    <property type="project" value="UniProtKB-EC"/>
</dbReference>
<feature type="domain" description="Fructose-1-6-bisphosphatase class I N-terminal" evidence="14">
    <location>
        <begin position="84"/>
        <end position="265"/>
    </location>
</feature>
<dbReference type="GO" id="GO:0006002">
    <property type="term" value="P:fructose 6-phosphate metabolic process"/>
    <property type="evidence" value="ECO:0007669"/>
    <property type="project" value="TreeGrafter"/>
</dbReference>
<dbReference type="AlphaFoldDB" id="A0A1Z5JA74"/>
<dbReference type="InterPro" id="IPR044015">
    <property type="entry name" value="FBPase_C_dom"/>
</dbReference>
<dbReference type="PROSITE" id="PS00124">
    <property type="entry name" value="FBPASE"/>
    <property type="match status" value="1"/>
</dbReference>
<dbReference type="HAMAP" id="MF_01855">
    <property type="entry name" value="FBPase_class1"/>
    <property type="match status" value="1"/>
</dbReference>
<dbReference type="GO" id="GO:0005829">
    <property type="term" value="C:cytosol"/>
    <property type="evidence" value="ECO:0007669"/>
    <property type="project" value="TreeGrafter"/>
</dbReference>
<comment type="caution">
    <text evidence="16">The sequence shown here is derived from an EMBL/GenBank/DDBJ whole genome shotgun (WGS) entry which is preliminary data.</text>
</comment>
<keyword evidence="17" id="KW-1185">Reference proteome</keyword>
<dbReference type="PIRSF" id="PIRSF500210">
    <property type="entry name" value="FBPtase"/>
    <property type="match status" value="1"/>
</dbReference>
<evidence type="ECO:0000313" key="17">
    <source>
        <dbReference type="Proteomes" id="UP000198406"/>
    </source>
</evidence>
<dbReference type="PRINTS" id="PR00115">
    <property type="entry name" value="F16BPHPHTASE"/>
</dbReference>
<dbReference type="EMBL" id="BDSP01000030">
    <property type="protein sequence ID" value="GAX10894.1"/>
    <property type="molecule type" value="Genomic_DNA"/>
</dbReference>
<evidence type="ECO:0000256" key="6">
    <source>
        <dbReference type="ARBA" id="ARBA00022490"/>
    </source>
</evidence>
<evidence type="ECO:0000256" key="5">
    <source>
        <dbReference type="ARBA" id="ARBA00013093"/>
    </source>
</evidence>
<dbReference type="SUPFAM" id="SSF56655">
    <property type="entry name" value="Carbohydrate phosphatase"/>
    <property type="match status" value="1"/>
</dbReference>
<dbReference type="Gene3D" id="3.40.190.80">
    <property type="match status" value="1"/>
</dbReference>
<accession>A0A1Z5JA74</accession>
<keyword evidence="10 12" id="KW-0119">Carbohydrate metabolism</keyword>
<comment type="subcellular location">
    <subcellularLocation>
        <location evidence="3">Cytoplasm</location>
    </subcellularLocation>
</comment>
<evidence type="ECO:0000256" key="10">
    <source>
        <dbReference type="ARBA" id="ARBA00023277"/>
    </source>
</evidence>
<evidence type="ECO:0000256" key="2">
    <source>
        <dbReference type="ARBA" id="ARBA00001946"/>
    </source>
</evidence>
<dbReference type="Proteomes" id="UP000198406">
    <property type="component" value="Unassembled WGS sequence"/>
</dbReference>
<name>A0A1Z5JA74_FISSO</name>
<evidence type="ECO:0000256" key="12">
    <source>
        <dbReference type="RuleBase" id="RU000508"/>
    </source>
</evidence>
<protein>
    <recommendedName>
        <fullName evidence="11">Fructose-1,6-bisphosphatase, cytosolic</fullName>
        <ecNumber evidence="5">3.1.3.11</ecNumber>
    </recommendedName>
</protein>
<evidence type="ECO:0000259" key="14">
    <source>
        <dbReference type="Pfam" id="PF00316"/>
    </source>
</evidence>
<dbReference type="PANTHER" id="PTHR11556:SF41">
    <property type="entry name" value="FRUCTOSE-1,6-BISPHOSPHATASE, CYTOSOLIC"/>
    <property type="match status" value="1"/>
</dbReference>
<dbReference type="CDD" id="cd00354">
    <property type="entry name" value="FBPase"/>
    <property type="match status" value="1"/>
</dbReference>
<keyword evidence="8 12" id="KW-0378">Hydrolase</keyword>
<dbReference type="OrthoDB" id="10256725at2759"/>
<dbReference type="Pfam" id="PF00316">
    <property type="entry name" value="FBPase"/>
    <property type="match status" value="1"/>
</dbReference>
<dbReference type="PANTHER" id="PTHR11556">
    <property type="entry name" value="FRUCTOSE-1,6-BISPHOSPHATASE-RELATED"/>
    <property type="match status" value="1"/>
</dbReference>
<dbReference type="InterPro" id="IPR033391">
    <property type="entry name" value="FBPase_N"/>
</dbReference>
<keyword evidence="9" id="KW-0460">Magnesium</keyword>
<dbReference type="PIRSF" id="PIRSF000904">
    <property type="entry name" value="FBPtase_SBPase"/>
    <property type="match status" value="1"/>
</dbReference>
<dbReference type="Gene3D" id="3.30.540.10">
    <property type="entry name" value="Fructose-1,6-Bisphosphatase, subunit A, domain 1"/>
    <property type="match status" value="1"/>
</dbReference>
<comment type="catalytic activity">
    <reaction evidence="1">
        <text>beta-D-fructose 1,6-bisphosphate + H2O = beta-D-fructose 6-phosphate + phosphate</text>
        <dbReference type="Rhea" id="RHEA:11064"/>
        <dbReference type="ChEBI" id="CHEBI:15377"/>
        <dbReference type="ChEBI" id="CHEBI:32966"/>
        <dbReference type="ChEBI" id="CHEBI:43474"/>
        <dbReference type="ChEBI" id="CHEBI:57634"/>
        <dbReference type="EC" id="3.1.3.11"/>
    </reaction>
</comment>
<organism evidence="16 17">
    <name type="scientific">Fistulifera solaris</name>
    <name type="common">Oleaginous diatom</name>
    <dbReference type="NCBI Taxonomy" id="1519565"/>
    <lineage>
        <taxon>Eukaryota</taxon>
        <taxon>Sar</taxon>
        <taxon>Stramenopiles</taxon>
        <taxon>Ochrophyta</taxon>
        <taxon>Bacillariophyta</taxon>
        <taxon>Bacillariophyceae</taxon>
        <taxon>Bacillariophycidae</taxon>
        <taxon>Naviculales</taxon>
        <taxon>Naviculaceae</taxon>
        <taxon>Fistulifera</taxon>
    </lineage>
</organism>
<evidence type="ECO:0000256" key="1">
    <source>
        <dbReference type="ARBA" id="ARBA00001273"/>
    </source>
</evidence>
<comment type="similarity">
    <text evidence="4 12">Belongs to the FBPase class 1 family.</text>
</comment>
<evidence type="ECO:0000256" key="3">
    <source>
        <dbReference type="ARBA" id="ARBA00004496"/>
    </source>
</evidence>
<dbReference type="GO" id="GO:0030388">
    <property type="term" value="P:fructose 1,6-bisphosphate metabolic process"/>
    <property type="evidence" value="ECO:0007669"/>
    <property type="project" value="TreeGrafter"/>
</dbReference>
<dbReference type="GO" id="GO:0046872">
    <property type="term" value="F:metal ion binding"/>
    <property type="evidence" value="ECO:0007669"/>
    <property type="project" value="UniProtKB-KW"/>
</dbReference>
<feature type="signal peptide" evidence="13">
    <location>
        <begin position="1"/>
        <end position="22"/>
    </location>
</feature>
<dbReference type="FunFam" id="3.40.190.80:FF:000001">
    <property type="entry name" value="Fructose-1,6-bisphosphatase class 1"/>
    <property type="match status" value="1"/>
</dbReference>
<reference evidence="16 17" key="1">
    <citation type="journal article" date="2015" name="Plant Cell">
        <title>Oil accumulation by the oleaginous diatom Fistulifera solaris as revealed by the genome and transcriptome.</title>
        <authorList>
            <person name="Tanaka T."/>
            <person name="Maeda Y."/>
            <person name="Veluchamy A."/>
            <person name="Tanaka M."/>
            <person name="Abida H."/>
            <person name="Marechal E."/>
            <person name="Bowler C."/>
            <person name="Muto M."/>
            <person name="Sunaga Y."/>
            <person name="Tanaka M."/>
            <person name="Yoshino T."/>
            <person name="Taniguchi T."/>
            <person name="Fukuda Y."/>
            <person name="Nemoto M."/>
            <person name="Matsumoto M."/>
            <person name="Wong P.S."/>
            <person name="Aburatani S."/>
            <person name="Fujibuchi W."/>
        </authorList>
    </citation>
    <scope>NUCLEOTIDE SEQUENCE [LARGE SCALE GENOMIC DNA]</scope>
    <source>
        <strain evidence="16 17">JPCC DA0580</strain>
    </source>
</reference>
<sequence>MRQSITLLGLFICLHCPAPSVGFQTTSLNQYKARRVTHRLPAASFDSSDSAPIKLPKQLKKKALTTFPRYLEIECWKRPELRGLEPVLQAVAEACKQINRIVQRAQTDDVYGVAVDVAGNPLEENVQGEVQQKLDVLCNTIMMQAFCGSSCNIHSVASEEDDEPRCCADVMNDSVFGQGEYIAVFDPIDGSKNIDASLPVGSIFGIYRTQPGKPVNADSFLQDGNSLVAAGYCLYSATTILVLTLGSGVDGFTLDPDVSRFLHTHQDIRIPSNGAIYSFNEANYNDFDEPVQKYLSALKHGSSSIKKRSTARYIGSMVADVHNVLINGGIYGYPRTLGNKEGKLRLLYESAPMAMIMEQAGGAGSTGSRRILDVKPKETHQRVPTFLGSIENVFELDQFYKYYSDEQVNGNTSEQL</sequence>
<dbReference type="InterPro" id="IPR028343">
    <property type="entry name" value="FBPtase"/>
</dbReference>
<evidence type="ECO:0000256" key="13">
    <source>
        <dbReference type="SAM" id="SignalP"/>
    </source>
</evidence>
<keyword evidence="6" id="KW-0963">Cytoplasm</keyword>
<dbReference type="InParanoid" id="A0A1Z5JA74"/>
<dbReference type="InterPro" id="IPR020548">
    <property type="entry name" value="Fructose_bisphosphatase_AS"/>
</dbReference>
<evidence type="ECO:0000256" key="7">
    <source>
        <dbReference type="ARBA" id="ARBA00022723"/>
    </source>
</evidence>
<feature type="domain" description="Fructose-1-6-bisphosphatase class 1 C-terminal" evidence="15">
    <location>
        <begin position="270"/>
        <end position="400"/>
    </location>
</feature>
<evidence type="ECO:0000256" key="11">
    <source>
        <dbReference type="ARBA" id="ARBA00040159"/>
    </source>
</evidence>
<keyword evidence="13" id="KW-0732">Signal</keyword>
<evidence type="ECO:0000256" key="8">
    <source>
        <dbReference type="ARBA" id="ARBA00022801"/>
    </source>
</evidence>
<evidence type="ECO:0000259" key="15">
    <source>
        <dbReference type="Pfam" id="PF18913"/>
    </source>
</evidence>
<dbReference type="Pfam" id="PF18913">
    <property type="entry name" value="FBPase_C"/>
    <property type="match status" value="1"/>
</dbReference>
<dbReference type="EC" id="3.1.3.11" evidence="5"/>
<feature type="chain" id="PRO_5012419064" description="Fructose-1,6-bisphosphatase, cytosolic" evidence="13">
    <location>
        <begin position="23"/>
        <end position="416"/>
    </location>
</feature>
<dbReference type="GO" id="GO:0006094">
    <property type="term" value="P:gluconeogenesis"/>
    <property type="evidence" value="ECO:0007669"/>
    <property type="project" value="TreeGrafter"/>
</dbReference>